<name>A0A557SYY3_9ARCH</name>
<dbReference type="PANTHER" id="PTHR32322:SF2">
    <property type="entry name" value="EAMA DOMAIN-CONTAINING PROTEIN"/>
    <property type="match status" value="1"/>
</dbReference>
<feature type="transmembrane region" description="Helical" evidence="5">
    <location>
        <begin position="257"/>
        <end position="275"/>
    </location>
</feature>
<proteinExistence type="predicted"/>
<feature type="transmembrane region" description="Helical" evidence="5">
    <location>
        <begin position="16"/>
        <end position="38"/>
    </location>
</feature>
<feature type="transmembrane region" description="Helical" evidence="5">
    <location>
        <begin position="135"/>
        <end position="152"/>
    </location>
</feature>
<keyword evidence="3 5" id="KW-1133">Transmembrane helix</keyword>
<evidence type="ECO:0000313" key="8">
    <source>
        <dbReference type="Proteomes" id="UP000315289"/>
    </source>
</evidence>
<comment type="subcellular location">
    <subcellularLocation>
        <location evidence="1">Membrane</location>
        <topology evidence="1">Multi-pass membrane protein</topology>
    </subcellularLocation>
</comment>
<dbReference type="Pfam" id="PF00892">
    <property type="entry name" value="EamA"/>
    <property type="match status" value="2"/>
</dbReference>
<protein>
    <submittedName>
        <fullName evidence="7">Permease of the drug/metabolite transporter (DMT) superfamily</fullName>
    </submittedName>
</protein>
<evidence type="ECO:0000256" key="2">
    <source>
        <dbReference type="ARBA" id="ARBA00022692"/>
    </source>
</evidence>
<keyword evidence="2 5" id="KW-0812">Transmembrane</keyword>
<feature type="domain" description="EamA" evidence="6">
    <location>
        <begin position="14"/>
        <end position="151"/>
    </location>
</feature>
<keyword evidence="8" id="KW-1185">Reference proteome</keyword>
<comment type="caution">
    <text evidence="7">The sequence shown here is derived from an EMBL/GenBank/DDBJ whole genome shotgun (WGS) entry which is preliminary data.</text>
</comment>
<feature type="transmembrane region" description="Helical" evidence="5">
    <location>
        <begin position="281"/>
        <end position="298"/>
    </location>
</feature>
<dbReference type="InterPro" id="IPR037185">
    <property type="entry name" value="EmrE-like"/>
</dbReference>
<dbReference type="EMBL" id="VOAH01000001">
    <property type="protein sequence ID" value="TVP41808.1"/>
    <property type="molecule type" value="Genomic_DNA"/>
</dbReference>
<dbReference type="OrthoDB" id="78162at2157"/>
<evidence type="ECO:0000259" key="6">
    <source>
        <dbReference type="Pfam" id="PF00892"/>
    </source>
</evidence>
<dbReference type="RefSeq" id="WP_144728373.1">
    <property type="nucleotide sequence ID" value="NZ_ML675578.1"/>
</dbReference>
<reference evidence="7 8" key="1">
    <citation type="journal article" date="2019" name="Front. Microbiol.">
        <title>Ammonia Oxidation by the Arctic Terrestrial Thaumarchaeote Candidatus Nitrosocosmicus arcticus Is Stimulated by Increasing Temperatures.</title>
        <authorList>
            <person name="Alves R.J.E."/>
            <person name="Kerou M."/>
            <person name="Zappe A."/>
            <person name="Bittner R."/>
            <person name="Abby S.S."/>
            <person name="Schmidt H.A."/>
            <person name="Pfeifer K."/>
            <person name="Schleper C."/>
        </authorList>
    </citation>
    <scope>NUCLEOTIDE SEQUENCE [LARGE SCALE GENOMIC DNA]</scope>
    <source>
        <strain evidence="7 8">Kfb</strain>
    </source>
</reference>
<gene>
    <name evidence="7" type="ORF">NARC_10214</name>
</gene>
<feature type="transmembrane region" description="Helical" evidence="5">
    <location>
        <begin position="158"/>
        <end position="178"/>
    </location>
</feature>
<dbReference type="InterPro" id="IPR050638">
    <property type="entry name" value="AA-Vitamin_Transporters"/>
</dbReference>
<feature type="transmembrane region" description="Helical" evidence="5">
    <location>
        <begin position="190"/>
        <end position="214"/>
    </location>
</feature>
<accession>A0A557SYY3</accession>
<dbReference type="GO" id="GO:0016020">
    <property type="term" value="C:membrane"/>
    <property type="evidence" value="ECO:0007669"/>
    <property type="project" value="UniProtKB-SubCell"/>
</dbReference>
<dbReference type="AlphaFoldDB" id="A0A557SYY3"/>
<sequence length="307" mass="34233">MYFNLTSWSNNRNYGYLYALISAILFGSITTIAKPLLLTNITPLTLSSLTYLIAGIFAFFIFAIKKENKTTTKPSRKDYWFLFLIGIIGAALAPFLYFSGLQMTSASNTSILTNGEIIFTVLIALLFFKEKLSKIGYFGIVVSIIGIMLLSLEFKDYFYVNFNLGDILIVLSTLLWGLDNNLSKVVSKRIPSSITIVMVKSLIGGSILLLISTLLNESMKIDIMNIPYLLLLGVGGFGVSLYFFLKALRILGTLKSIMIFSSSSIFSLFFSFVFLKEVIGVPDVFAMLLMIFGIYLVTRDEAYNTPV</sequence>
<evidence type="ECO:0000256" key="3">
    <source>
        <dbReference type="ARBA" id="ARBA00022989"/>
    </source>
</evidence>
<feature type="domain" description="EamA" evidence="6">
    <location>
        <begin position="164"/>
        <end position="298"/>
    </location>
</feature>
<evidence type="ECO:0000313" key="7">
    <source>
        <dbReference type="EMBL" id="TVP41808.1"/>
    </source>
</evidence>
<organism evidence="7 8">
    <name type="scientific">Candidatus Nitrosocosmicus arcticus</name>
    <dbReference type="NCBI Taxonomy" id="2035267"/>
    <lineage>
        <taxon>Archaea</taxon>
        <taxon>Nitrososphaerota</taxon>
        <taxon>Nitrososphaeria</taxon>
        <taxon>Nitrososphaerales</taxon>
        <taxon>Nitrososphaeraceae</taxon>
        <taxon>Candidatus Nitrosocosmicus</taxon>
    </lineage>
</organism>
<feature type="transmembrane region" description="Helical" evidence="5">
    <location>
        <begin position="226"/>
        <end position="245"/>
    </location>
</feature>
<evidence type="ECO:0000256" key="4">
    <source>
        <dbReference type="ARBA" id="ARBA00023136"/>
    </source>
</evidence>
<dbReference type="PANTHER" id="PTHR32322">
    <property type="entry name" value="INNER MEMBRANE TRANSPORTER"/>
    <property type="match status" value="1"/>
</dbReference>
<feature type="transmembrane region" description="Helical" evidence="5">
    <location>
        <begin position="44"/>
        <end position="64"/>
    </location>
</feature>
<feature type="transmembrane region" description="Helical" evidence="5">
    <location>
        <begin position="79"/>
        <end position="99"/>
    </location>
</feature>
<dbReference type="SUPFAM" id="SSF103481">
    <property type="entry name" value="Multidrug resistance efflux transporter EmrE"/>
    <property type="match status" value="2"/>
</dbReference>
<feature type="transmembrane region" description="Helical" evidence="5">
    <location>
        <begin position="111"/>
        <end position="128"/>
    </location>
</feature>
<keyword evidence="4 5" id="KW-0472">Membrane</keyword>
<evidence type="ECO:0000256" key="5">
    <source>
        <dbReference type="SAM" id="Phobius"/>
    </source>
</evidence>
<dbReference type="Proteomes" id="UP000315289">
    <property type="component" value="Unassembled WGS sequence"/>
</dbReference>
<dbReference type="InterPro" id="IPR000620">
    <property type="entry name" value="EamA_dom"/>
</dbReference>
<dbReference type="Gene3D" id="1.10.3730.20">
    <property type="match status" value="1"/>
</dbReference>
<evidence type="ECO:0000256" key="1">
    <source>
        <dbReference type="ARBA" id="ARBA00004141"/>
    </source>
</evidence>